<dbReference type="EMBL" id="FOAN01000003">
    <property type="protein sequence ID" value="SEL17950.1"/>
    <property type="molecule type" value="Genomic_DNA"/>
</dbReference>
<keyword evidence="3" id="KW-0804">Transcription</keyword>
<gene>
    <name evidence="5" type="ORF">SAMN04515666_1033</name>
</gene>
<dbReference type="SUPFAM" id="SSF48008">
    <property type="entry name" value="GntR ligand-binding domain-like"/>
    <property type="match status" value="1"/>
</dbReference>
<dbReference type="Pfam" id="PF00392">
    <property type="entry name" value="GntR"/>
    <property type="match status" value="1"/>
</dbReference>
<dbReference type="RefSeq" id="WP_244543783.1">
    <property type="nucleotide sequence ID" value="NZ_FOAN01000003.1"/>
</dbReference>
<dbReference type="PROSITE" id="PS50949">
    <property type="entry name" value="HTH_GNTR"/>
    <property type="match status" value="1"/>
</dbReference>
<dbReference type="AlphaFoldDB" id="A0A1H7N386"/>
<keyword evidence="2 5" id="KW-0238">DNA-binding</keyword>
<feature type="domain" description="HTH gntR-type" evidence="4">
    <location>
        <begin position="39"/>
        <end position="106"/>
    </location>
</feature>
<keyword evidence="1" id="KW-0805">Transcription regulation</keyword>
<dbReference type="InterPro" id="IPR000524">
    <property type="entry name" value="Tscrpt_reg_HTH_GntR"/>
</dbReference>
<dbReference type="InterPro" id="IPR011711">
    <property type="entry name" value="GntR_C"/>
</dbReference>
<dbReference type="Proteomes" id="UP000199664">
    <property type="component" value="Unassembled WGS sequence"/>
</dbReference>
<dbReference type="CDD" id="cd07377">
    <property type="entry name" value="WHTH_GntR"/>
    <property type="match status" value="1"/>
</dbReference>
<dbReference type="SMART" id="SM00345">
    <property type="entry name" value="HTH_GNTR"/>
    <property type="match status" value="1"/>
</dbReference>
<dbReference type="Pfam" id="PF07729">
    <property type="entry name" value="FCD"/>
    <property type="match status" value="1"/>
</dbReference>
<accession>A0A1H7N386</accession>
<dbReference type="STRING" id="1036779.SAMN04515666_1033"/>
<protein>
    <submittedName>
        <fullName evidence="5">DNA-binding transcriptional regulator, GntR family</fullName>
    </submittedName>
</protein>
<keyword evidence="6" id="KW-1185">Reference proteome</keyword>
<evidence type="ECO:0000256" key="2">
    <source>
        <dbReference type="ARBA" id="ARBA00023125"/>
    </source>
</evidence>
<dbReference type="InterPro" id="IPR008920">
    <property type="entry name" value="TF_FadR/GntR_C"/>
</dbReference>
<evidence type="ECO:0000256" key="3">
    <source>
        <dbReference type="ARBA" id="ARBA00023163"/>
    </source>
</evidence>
<dbReference type="PANTHER" id="PTHR43537:SF45">
    <property type="entry name" value="GNTR FAMILY REGULATORY PROTEIN"/>
    <property type="match status" value="1"/>
</dbReference>
<evidence type="ECO:0000313" key="5">
    <source>
        <dbReference type="EMBL" id="SEL17950.1"/>
    </source>
</evidence>
<evidence type="ECO:0000256" key="1">
    <source>
        <dbReference type="ARBA" id="ARBA00023015"/>
    </source>
</evidence>
<dbReference type="GO" id="GO:0003677">
    <property type="term" value="F:DNA binding"/>
    <property type="evidence" value="ECO:0007669"/>
    <property type="project" value="UniProtKB-KW"/>
</dbReference>
<evidence type="ECO:0000313" key="6">
    <source>
        <dbReference type="Proteomes" id="UP000199664"/>
    </source>
</evidence>
<dbReference type="InterPro" id="IPR036388">
    <property type="entry name" value="WH-like_DNA-bd_sf"/>
</dbReference>
<dbReference type="SUPFAM" id="SSF46785">
    <property type="entry name" value="Winged helix' DNA-binding domain"/>
    <property type="match status" value="1"/>
</dbReference>
<dbReference type="SMART" id="SM00895">
    <property type="entry name" value="FCD"/>
    <property type="match status" value="1"/>
</dbReference>
<proteinExistence type="predicted"/>
<dbReference type="Gene3D" id="1.20.120.530">
    <property type="entry name" value="GntR ligand-binding domain-like"/>
    <property type="match status" value="1"/>
</dbReference>
<reference evidence="6" key="1">
    <citation type="submission" date="2016-10" db="EMBL/GenBank/DDBJ databases">
        <authorList>
            <person name="Varghese N."/>
            <person name="Submissions S."/>
        </authorList>
    </citation>
    <scope>NUCLEOTIDE SEQUENCE [LARGE SCALE GENOMIC DNA]</scope>
    <source>
        <strain evidence="6">LMG 26383,CCUG 61248,R- 45681</strain>
    </source>
</reference>
<dbReference type="PANTHER" id="PTHR43537">
    <property type="entry name" value="TRANSCRIPTIONAL REGULATOR, GNTR FAMILY"/>
    <property type="match status" value="1"/>
</dbReference>
<organism evidence="5 6">
    <name type="scientific">Bosea lupini</name>
    <dbReference type="NCBI Taxonomy" id="1036779"/>
    <lineage>
        <taxon>Bacteria</taxon>
        <taxon>Pseudomonadati</taxon>
        <taxon>Pseudomonadota</taxon>
        <taxon>Alphaproteobacteria</taxon>
        <taxon>Hyphomicrobiales</taxon>
        <taxon>Boseaceae</taxon>
        <taxon>Bosea</taxon>
    </lineage>
</organism>
<dbReference type="GO" id="GO:0003700">
    <property type="term" value="F:DNA-binding transcription factor activity"/>
    <property type="evidence" value="ECO:0007669"/>
    <property type="project" value="InterPro"/>
</dbReference>
<name>A0A1H7N386_9HYPH</name>
<dbReference type="InterPro" id="IPR036390">
    <property type="entry name" value="WH_DNA-bd_sf"/>
</dbReference>
<sequence>MTRYFKSEMRLAIAGAIMAESINYAAQGGERMQLISGDANLREQVVDQLRIAIVSGEMPPGTVCSVPSLARTLGISTTPIREALLQLTSDGLLQPMRNRGFRVVDPSLDELRGIFEVRRQLEASAFRKLVRMGTEDFSELQAQADAIAESVETGDVPRYLAADRAFHAELLALAGNDVLADIVLRLRDRMRLYGIRSAHGLERQKASVPEHYRIIEVIREGLEDEAEALMTSHVMAWEPIFTEAIAQRNAQSE</sequence>
<evidence type="ECO:0000259" key="4">
    <source>
        <dbReference type="PROSITE" id="PS50949"/>
    </source>
</evidence>
<dbReference type="Gene3D" id="1.10.10.10">
    <property type="entry name" value="Winged helix-like DNA-binding domain superfamily/Winged helix DNA-binding domain"/>
    <property type="match status" value="1"/>
</dbReference>